<dbReference type="Pfam" id="PF03466">
    <property type="entry name" value="LysR_substrate"/>
    <property type="match status" value="1"/>
</dbReference>
<dbReference type="PANTHER" id="PTHR30537:SF5">
    <property type="entry name" value="HTH-TYPE TRANSCRIPTIONAL ACTIVATOR TTDR-RELATED"/>
    <property type="match status" value="1"/>
</dbReference>
<organism evidence="6 7">
    <name type="scientific">Vogesella aquatica</name>
    <dbReference type="NCBI Taxonomy" id="2984206"/>
    <lineage>
        <taxon>Bacteria</taxon>
        <taxon>Pseudomonadati</taxon>
        <taxon>Pseudomonadota</taxon>
        <taxon>Betaproteobacteria</taxon>
        <taxon>Neisseriales</taxon>
        <taxon>Chromobacteriaceae</taxon>
        <taxon>Vogesella</taxon>
    </lineage>
</organism>
<dbReference type="InterPro" id="IPR036388">
    <property type="entry name" value="WH-like_DNA-bd_sf"/>
</dbReference>
<dbReference type="SUPFAM" id="SSF46785">
    <property type="entry name" value="Winged helix' DNA-binding domain"/>
    <property type="match status" value="1"/>
</dbReference>
<proteinExistence type="inferred from homology"/>
<gene>
    <name evidence="6" type="ORF">PQU95_08085</name>
</gene>
<dbReference type="RefSeq" id="WP_272751524.1">
    <property type="nucleotide sequence ID" value="NZ_JAQQLF010000008.1"/>
</dbReference>
<accession>A0ABT5IX84</accession>
<dbReference type="Gene3D" id="1.10.10.10">
    <property type="entry name" value="Winged helix-like DNA-binding domain superfamily/Winged helix DNA-binding domain"/>
    <property type="match status" value="1"/>
</dbReference>
<evidence type="ECO:0000256" key="2">
    <source>
        <dbReference type="ARBA" id="ARBA00023015"/>
    </source>
</evidence>
<dbReference type="InterPro" id="IPR000847">
    <property type="entry name" value="LysR_HTH_N"/>
</dbReference>
<feature type="domain" description="HTH lysR-type" evidence="5">
    <location>
        <begin position="1"/>
        <end position="59"/>
    </location>
</feature>
<dbReference type="CDD" id="cd08422">
    <property type="entry name" value="PBP2_CrgA_like"/>
    <property type="match status" value="1"/>
</dbReference>
<reference evidence="6 7" key="1">
    <citation type="submission" date="2023-01" db="EMBL/GenBank/DDBJ databases">
        <title>Novel species of the genus Vogesella isolated from rivers.</title>
        <authorList>
            <person name="Lu H."/>
        </authorList>
    </citation>
    <scope>NUCLEOTIDE SEQUENCE [LARGE SCALE GENOMIC DNA]</scope>
    <source>
        <strain evidence="6 7">DC21W</strain>
    </source>
</reference>
<dbReference type="EMBL" id="JAQQLF010000008">
    <property type="protein sequence ID" value="MDC7717172.1"/>
    <property type="molecule type" value="Genomic_DNA"/>
</dbReference>
<evidence type="ECO:0000313" key="7">
    <source>
        <dbReference type="Proteomes" id="UP001219956"/>
    </source>
</evidence>
<keyword evidence="7" id="KW-1185">Reference proteome</keyword>
<comment type="caution">
    <text evidence="6">The sequence shown here is derived from an EMBL/GenBank/DDBJ whole genome shotgun (WGS) entry which is preliminary data.</text>
</comment>
<dbReference type="SUPFAM" id="SSF53850">
    <property type="entry name" value="Periplasmic binding protein-like II"/>
    <property type="match status" value="1"/>
</dbReference>
<name>A0ABT5IX84_9NEIS</name>
<dbReference type="InterPro" id="IPR058163">
    <property type="entry name" value="LysR-type_TF_proteobact-type"/>
</dbReference>
<keyword evidence="3" id="KW-0238">DNA-binding</keyword>
<dbReference type="InterPro" id="IPR005119">
    <property type="entry name" value="LysR_subst-bd"/>
</dbReference>
<evidence type="ECO:0000313" key="6">
    <source>
        <dbReference type="EMBL" id="MDC7717172.1"/>
    </source>
</evidence>
<evidence type="ECO:0000256" key="3">
    <source>
        <dbReference type="ARBA" id="ARBA00023125"/>
    </source>
</evidence>
<dbReference type="InterPro" id="IPR036390">
    <property type="entry name" value="WH_DNA-bd_sf"/>
</dbReference>
<comment type="similarity">
    <text evidence="1">Belongs to the LysR transcriptional regulatory family.</text>
</comment>
<dbReference type="Pfam" id="PF00126">
    <property type="entry name" value="HTH_1"/>
    <property type="match status" value="1"/>
</dbReference>
<protein>
    <submittedName>
        <fullName evidence="6">LysR family transcriptional regulator</fullName>
    </submittedName>
</protein>
<evidence type="ECO:0000256" key="1">
    <source>
        <dbReference type="ARBA" id="ARBA00009437"/>
    </source>
</evidence>
<dbReference type="PROSITE" id="PS50931">
    <property type="entry name" value="HTH_LYSR"/>
    <property type="match status" value="1"/>
</dbReference>
<keyword evidence="4" id="KW-0804">Transcription</keyword>
<dbReference type="PRINTS" id="PR00039">
    <property type="entry name" value="HTHLYSR"/>
</dbReference>
<sequence>MDTLKALMVFMTTAENGSFSDAARKLGVSPAAVSQSIARLEQELEVRLFNRTTRQLTLTEDGRRFYAQCRGPVNNLDSAINQLKASRDEPAGHLRISLPNAFGRRFILPLMEEFCQRYPKIRVFFGMDDHFSDLIEDGYDVGVRVGMMPDSRMVARHLAHIPQYVVASPAYWAEHGKPRSPEELSAHDCINFQFPTSGRLYKWEFERNGERIPLEVTGTYTVNDVDSVVEMARLGLGVAQLPGHEVLADVRAGRLQAVLTDYVSMERSIYICFPHRDHIAPRTRVFVDFAVEKLLDHPDIIADLPGVDLSAKREALRMHLGL</sequence>
<evidence type="ECO:0000256" key="4">
    <source>
        <dbReference type="ARBA" id="ARBA00023163"/>
    </source>
</evidence>
<dbReference type="Gene3D" id="3.40.190.290">
    <property type="match status" value="1"/>
</dbReference>
<dbReference type="PANTHER" id="PTHR30537">
    <property type="entry name" value="HTH-TYPE TRANSCRIPTIONAL REGULATOR"/>
    <property type="match status" value="1"/>
</dbReference>
<evidence type="ECO:0000259" key="5">
    <source>
        <dbReference type="PROSITE" id="PS50931"/>
    </source>
</evidence>
<keyword evidence="2" id="KW-0805">Transcription regulation</keyword>
<dbReference type="Proteomes" id="UP001219956">
    <property type="component" value="Unassembled WGS sequence"/>
</dbReference>